<dbReference type="GO" id="GO:0044550">
    <property type="term" value="P:secondary metabolite biosynthetic process"/>
    <property type="evidence" value="ECO:0007669"/>
    <property type="project" value="TreeGrafter"/>
</dbReference>
<protein>
    <submittedName>
        <fullName evidence="3">Amino acid adenylation</fullName>
    </submittedName>
</protein>
<dbReference type="Gene3D" id="3.30.300.30">
    <property type="match status" value="1"/>
</dbReference>
<dbReference type="SUPFAM" id="SSF56801">
    <property type="entry name" value="Acetyl-CoA synthetase-like"/>
    <property type="match status" value="1"/>
</dbReference>
<dbReference type="GO" id="GO:0043041">
    <property type="term" value="P:amino acid activation for nonribosomal peptide biosynthetic process"/>
    <property type="evidence" value="ECO:0007669"/>
    <property type="project" value="TreeGrafter"/>
</dbReference>
<dbReference type="RefSeq" id="WP_086110945.1">
    <property type="nucleotide sequence ID" value="NZ_CAWNHF010000001.1"/>
</dbReference>
<dbReference type="PANTHER" id="PTHR45527:SF1">
    <property type="entry name" value="FATTY ACID SYNTHASE"/>
    <property type="match status" value="1"/>
</dbReference>
<dbReference type="InterPro" id="IPR020845">
    <property type="entry name" value="AMP-binding_CS"/>
</dbReference>
<evidence type="ECO:0000259" key="1">
    <source>
        <dbReference type="Pfam" id="PF00501"/>
    </source>
</evidence>
<dbReference type="OrthoDB" id="5817163at2"/>
<dbReference type="InterPro" id="IPR025110">
    <property type="entry name" value="AMP-bd_C"/>
</dbReference>
<dbReference type="InterPro" id="IPR045851">
    <property type="entry name" value="AMP-bd_C_sf"/>
</dbReference>
<gene>
    <name evidence="3" type="ORF">Xbed_00039</name>
</gene>
<evidence type="ECO:0000313" key="4">
    <source>
        <dbReference type="Proteomes" id="UP000194204"/>
    </source>
</evidence>
<dbReference type="GO" id="GO:0031177">
    <property type="term" value="F:phosphopantetheine binding"/>
    <property type="evidence" value="ECO:0007669"/>
    <property type="project" value="TreeGrafter"/>
</dbReference>
<dbReference type="GO" id="GO:0005737">
    <property type="term" value="C:cytoplasm"/>
    <property type="evidence" value="ECO:0007669"/>
    <property type="project" value="TreeGrafter"/>
</dbReference>
<feature type="domain" description="AMP-dependent synthetase/ligase" evidence="1">
    <location>
        <begin position="17"/>
        <end position="364"/>
    </location>
</feature>
<dbReference type="PROSITE" id="PS00455">
    <property type="entry name" value="AMP_BINDING"/>
    <property type="match status" value="1"/>
</dbReference>
<proteinExistence type="predicted"/>
<dbReference type="Proteomes" id="UP000194204">
    <property type="component" value="Unassembled WGS sequence"/>
</dbReference>
<keyword evidence="4" id="KW-1185">Reference proteome</keyword>
<dbReference type="InterPro" id="IPR042099">
    <property type="entry name" value="ANL_N_sf"/>
</dbReference>
<accession>A0A1Y2STS2</accession>
<dbReference type="STRING" id="40578.Xbed_00039"/>
<evidence type="ECO:0000313" key="3">
    <source>
        <dbReference type="EMBL" id="OTA21792.1"/>
    </source>
</evidence>
<dbReference type="Gene3D" id="3.40.50.12780">
    <property type="entry name" value="N-terminal domain of ligase-like"/>
    <property type="match status" value="1"/>
</dbReference>
<evidence type="ECO:0000259" key="2">
    <source>
        <dbReference type="Pfam" id="PF13193"/>
    </source>
</evidence>
<dbReference type="PANTHER" id="PTHR45527">
    <property type="entry name" value="NONRIBOSOMAL PEPTIDE SYNTHETASE"/>
    <property type="match status" value="1"/>
</dbReference>
<dbReference type="EMBL" id="MUBK01000001">
    <property type="protein sequence ID" value="OTA21792.1"/>
    <property type="molecule type" value="Genomic_DNA"/>
</dbReference>
<comment type="caution">
    <text evidence="3">The sequence shown here is derived from an EMBL/GenBank/DDBJ whole genome shotgun (WGS) entry which is preliminary data.</text>
</comment>
<dbReference type="Pfam" id="PF13193">
    <property type="entry name" value="AMP-binding_C"/>
    <property type="match status" value="1"/>
</dbReference>
<reference evidence="3 4" key="1">
    <citation type="submission" date="2017-01" db="EMBL/GenBank/DDBJ databases">
        <title>Deconstructing symbiosis and pathogenesis requirements using a combined genomic-metabolomic approach.</title>
        <authorList>
            <person name="Tobias N.J."/>
            <person name="Wolff H."/>
            <person name="Djahanschiri B."/>
            <person name="Ebersberger I."/>
            <person name="Bode H.B."/>
        </authorList>
    </citation>
    <scope>NUCLEOTIDE SEQUENCE [LARGE SCALE GENOMIC DNA]</scope>
    <source>
        <strain evidence="3 4">DSM 4764</strain>
    </source>
</reference>
<sequence length="510" mass="56298">MPKYVEQLGAIPDVLFEVVTKYSNKTALIFNSETLSYRDLWEQSEKIASVLQKIGIKKSDKVAVKLTRSLELYLVMLAVIRMGAVLVPIGNNNPEQYVNECISVANASLLITNGDNGDNVKSPVRCSAITIEDLLLKAETLDYVPIAFETLAATEPVMMLMTSGSTGQPKCVIIRHCGLTRLAIPVEQLGNTDNDRYLQLADPSFAASANEIWMSLLTGATLVVYPQDMPDLATLDNIITHQRISILFLSGGLFRLFVEVCPETLHKPHSVIVSGDFVSADLFLTAARAGNGRIFNGMGCTENSAISSIYHVSPTTVFDNASPVPIGFPLPLIKMVVLDDDFKICAPDVPGELCIGGVGLAEGYSDPELTHNRFVWLHLNGCHQRYYRTDDRAKSDEFGKITLLGRGSHIGKIRGFRVEITGIEHVLRAHPQIDDVIIIVEQTANEPRLHACYLSKSTSLHDTELREFLNAQLPSYMVPERFTHCHSLPMTKNGKRDRIQLVQLITHGNA</sequence>
<organism evidence="3 4">
    <name type="scientific">Xenorhabdus beddingii</name>
    <dbReference type="NCBI Taxonomy" id="40578"/>
    <lineage>
        <taxon>Bacteria</taxon>
        <taxon>Pseudomonadati</taxon>
        <taxon>Pseudomonadota</taxon>
        <taxon>Gammaproteobacteria</taxon>
        <taxon>Enterobacterales</taxon>
        <taxon>Morganellaceae</taxon>
        <taxon>Xenorhabdus</taxon>
    </lineage>
</organism>
<dbReference type="CDD" id="cd05930">
    <property type="entry name" value="A_NRPS"/>
    <property type="match status" value="1"/>
</dbReference>
<dbReference type="Pfam" id="PF00501">
    <property type="entry name" value="AMP-binding"/>
    <property type="match status" value="1"/>
</dbReference>
<feature type="domain" description="AMP-binding enzyme C-terminal" evidence="2">
    <location>
        <begin position="423"/>
        <end position="495"/>
    </location>
</feature>
<name>A0A1Y2STS2_9GAMM</name>
<dbReference type="AlphaFoldDB" id="A0A1Y2STS2"/>
<dbReference type="InterPro" id="IPR000873">
    <property type="entry name" value="AMP-dep_synth/lig_dom"/>
</dbReference>